<dbReference type="Gene3D" id="3.30.300.20">
    <property type="match status" value="1"/>
</dbReference>
<keyword evidence="3 8" id="KW-0690">Ribosome biogenesis</keyword>
<dbReference type="PROSITE" id="PS51712">
    <property type="entry name" value="G_ENGA"/>
    <property type="match status" value="2"/>
</dbReference>
<dbReference type="PANTHER" id="PTHR43834">
    <property type="entry name" value="GTPASE DER"/>
    <property type="match status" value="1"/>
</dbReference>
<dbReference type="Pfam" id="PF01926">
    <property type="entry name" value="MMR_HSR1"/>
    <property type="match status" value="2"/>
</dbReference>
<dbReference type="InterPro" id="IPR006073">
    <property type="entry name" value="GTP-bd"/>
</dbReference>
<evidence type="ECO:0000256" key="1">
    <source>
        <dbReference type="ARBA" id="ARBA00008279"/>
    </source>
</evidence>
<comment type="subunit">
    <text evidence="8">Associates with the 50S ribosomal subunit.</text>
</comment>
<comment type="similarity">
    <text evidence="1 8 9 10">Belongs to the TRAFAC class TrmE-Era-EngA-EngB-Septin-like GTPase superfamily. EngA (Der) GTPase family.</text>
</comment>
<feature type="binding site" evidence="8">
    <location>
        <begin position="245"/>
        <end position="249"/>
    </location>
    <ligand>
        <name>GTP</name>
        <dbReference type="ChEBI" id="CHEBI:37565"/>
        <label>2</label>
    </ligand>
</feature>
<dbReference type="Pfam" id="PF14714">
    <property type="entry name" value="KH_dom-like"/>
    <property type="match status" value="1"/>
</dbReference>
<comment type="function">
    <text evidence="8 10">GTPase that plays an essential role in the late steps of ribosome biogenesis.</text>
</comment>
<evidence type="ECO:0000256" key="11">
    <source>
        <dbReference type="SAM" id="MobiDB-lite"/>
    </source>
</evidence>
<dbReference type="HAMAP" id="MF_00195">
    <property type="entry name" value="GTPase_Der"/>
    <property type="match status" value="1"/>
</dbReference>
<dbReference type="InterPro" id="IPR027417">
    <property type="entry name" value="P-loop_NTPase"/>
</dbReference>
<dbReference type="PRINTS" id="PR00326">
    <property type="entry name" value="GTP1OBG"/>
</dbReference>
<evidence type="ECO:0000256" key="5">
    <source>
        <dbReference type="ARBA" id="ARBA00022741"/>
    </source>
</evidence>
<evidence type="ECO:0000256" key="6">
    <source>
        <dbReference type="ARBA" id="ARBA00023134"/>
    </source>
</evidence>
<dbReference type="CDD" id="cd01895">
    <property type="entry name" value="EngA2"/>
    <property type="match status" value="1"/>
</dbReference>
<dbReference type="Proteomes" id="UP000017819">
    <property type="component" value="Unassembled WGS sequence"/>
</dbReference>
<accession>V4TB25</accession>
<evidence type="ECO:0000256" key="2">
    <source>
        <dbReference type="ARBA" id="ARBA00020953"/>
    </source>
</evidence>
<feature type="domain" description="EngA-type G" evidence="12">
    <location>
        <begin position="192"/>
        <end position="367"/>
    </location>
</feature>
<organism evidence="13 14">
    <name type="scientific">Lutibaculum baratangense AMV1</name>
    <dbReference type="NCBI Taxonomy" id="631454"/>
    <lineage>
        <taxon>Bacteria</taxon>
        <taxon>Pseudomonadati</taxon>
        <taxon>Pseudomonadota</taxon>
        <taxon>Alphaproteobacteria</taxon>
        <taxon>Hyphomicrobiales</taxon>
        <taxon>Tepidamorphaceae</taxon>
        <taxon>Lutibaculum</taxon>
    </lineage>
</organism>
<dbReference type="NCBIfam" id="TIGR03594">
    <property type="entry name" value="GTPase_EngA"/>
    <property type="match status" value="1"/>
</dbReference>
<feature type="binding site" evidence="8">
    <location>
        <begin position="198"/>
        <end position="205"/>
    </location>
    <ligand>
        <name>GTP</name>
        <dbReference type="ChEBI" id="CHEBI:37565"/>
        <label>2</label>
    </ligand>
</feature>
<evidence type="ECO:0000256" key="10">
    <source>
        <dbReference type="RuleBase" id="RU004481"/>
    </source>
</evidence>
<feature type="binding site" evidence="8">
    <location>
        <begin position="310"/>
        <end position="313"/>
    </location>
    <ligand>
        <name>GTP</name>
        <dbReference type="ChEBI" id="CHEBI:37565"/>
        <label>2</label>
    </ligand>
</feature>
<evidence type="ECO:0000256" key="9">
    <source>
        <dbReference type="PROSITE-ProRule" id="PRU01049"/>
    </source>
</evidence>
<feature type="binding site" evidence="8">
    <location>
        <begin position="123"/>
        <end position="126"/>
    </location>
    <ligand>
        <name>GTP</name>
        <dbReference type="ChEBI" id="CHEBI:37565"/>
        <label>1</label>
    </ligand>
</feature>
<dbReference type="AlphaFoldDB" id="V4TB25"/>
<evidence type="ECO:0000256" key="7">
    <source>
        <dbReference type="ARBA" id="ARBA00032345"/>
    </source>
</evidence>
<dbReference type="CDD" id="cd01894">
    <property type="entry name" value="EngA1"/>
    <property type="match status" value="1"/>
</dbReference>
<feature type="binding site" evidence="8">
    <location>
        <begin position="60"/>
        <end position="64"/>
    </location>
    <ligand>
        <name>GTP</name>
        <dbReference type="ChEBI" id="CHEBI:37565"/>
        <label>1</label>
    </ligand>
</feature>
<feature type="region of interest" description="Disordered" evidence="11">
    <location>
        <begin position="166"/>
        <end position="190"/>
    </location>
</feature>
<proteinExistence type="inferred from homology"/>
<comment type="caution">
    <text evidence="13">The sequence shown here is derived from an EMBL/GenBank/DDBJ whole genome shotgun (WGS) entry which is preliminary data.</text>
</comment>
<evidence type="ECO:0000313" key="14">
    <source>
        <dbReference type="Proteomes" id="UP000017819"/>
    </source>
</evidence>
<evidence type="ECO:0000259" key="12">
    <source>
        <dbReference type="PROSITE" id="PS51712"/>
    </source>
</evidence>
<dbReference type="FunFam" id="3.30.300.20:FF:000004">
    <property type="entry name" value="GTPase Der"/>
    <property type="match status" value="1"/>
</dbReference>
<dbReference type="EMBL" id="AWXZ01000039">
    <property type="protein sequence ID" value="ESR23613.1"/>
    <property type="molecule type" value="Genomic_DNA"/>
</dbReference>
<dbReference type="RefSeq" id="WP_023433799.1">
    <property type="nucleotide sequence ID" value="NZ_AWXZ01000039.1"/>
</dbReference>
<keyword evidence="14" id="KW-1185">Reference proteome</keyword>
<dbReference type="OrthoDB" id="9805918at2"/>
<feature type="domain" description="EngA-type G" evidence="12">
    <location>
        <begin position="7"/>
        <end position="171"/>
    </location>
</feature>
<dbReference type="NCBIfam" id="TIGR00231">
    <property type="entry name" value="small_GTP"/>
    <property type="match status" value="2"/>
</dbReference>
<evidence type="ECO:0000313" key="13">
    <source>
        <dbReference type="EMBL" id="ESR23613.1"/>
    </source>
</evidence>
<name>V4TB25_9HYPH</name>
<evidence type="ECO:0000256" key="4">
    <source>
        <dbReference type="ARBA" id="ARBA00022737"/>
    </source>
</evidence>
<dbReference type="STRING" id="631454.N177_3681"/>
<dbReference type="PATRIC" id="fig|631454.5.peg.3642"/>
<dbReference type="InterPro" id="IPR015946">
    <property type="entry name" value="KH_dom-like_a/b"/>
</dbReference>
<dbReference type="InterPro" id="IPR031166">
    <property type="entry name" value="G_ENGA"/>
</dbReference>
<reference evidence="13 14" key="1">
    <citation type="journal article" date="2014" name="Genome Announc.">
        <title>Draft Genome Sequence of Lutibaculum baratangense Strain AMV1T, Isolated from a Mud Volcano in Andamans, India.</title>
        <authorList>
            <person name="Singh A."/>
            <person name="Sreenivas A."/>
            <person name="Sathyanarayana Reddy G."/>
            <person name="Pinnaka A.K."/>
            <person name="Shivaji S."/>
        </authorList>
    </citation>
    <scope>NUCLEOTIDE SEQUENCE [LARGE SCALE GENOMIC DNA]</scope>
    <source>
        <strain evidence="13 14">AMV1</strain>
    </source>
</reference>
<keyword evidence="5 8" id="KW-0547">Nucleotide-binding</keyword>
<dbReference type="PANTHER" id="PTHR43834:SF6">
    <property type="entry name" value="GTPASE DER"/>
    <property type="match status" value="1"/>
</dbReference>
<dbReference type="InterPro" id="IPR016484">
    <property type="entry name" value="GTPase_Der"/>
</dbReference>
<dbReference type="eggNOG" id="COG1160">
    <property type="taxonomic scope" value="Bacteria"/>
</dbReference>
<protein>
    <recommendedName>
        <fullName evidence="2 8">GTPase Der</fullName>
    </recommendedName>
    <alternativeName>
        <fullName evidence="7 8">GTP-binding protein EngA</fullName>
    </alternativeName>
</protein>
<dbReference type="SUPFAM" id="SSF52540">
    <property type="entry name" value="P-loop containing nucleoside triphosphate hydrolases"/>
    <property type="match status" value="2"/>
</dbReference>
<dbReference type="PIRSF" id="PIRSF006485">
    <property type="entry name" value="GTP-binding_EngA"/>
    <property type="match status" value="1"/>
</dbReference>
<sequence length="458" mass="50977">MRDDPRLTVAIVGRPNVGKSTLFNRLVGRRLAIVHDEPGVTRDRREGEGRIGDLRFRVIDTAGLEDAPADSLAGRMRTQTEAAIEDADVALFLVDARSGLMPDDHYFGEVLRRAGKPVILIANKSEGSASDAGYYEAFSLGLGEPVALSAEHGLGLADLADALERQAEEHAQRVEPAPAEQAASEEDETGPIRIAIVGRPNVGKSTLINRLIGSERLLTGPEAGITRDAITLDWEWKGRPVQLVDTAGMRRKARVQEKLEKLSVADTLRAVRFAHVVVVVIDIDQPFEKQDLQIADLVVREGRALVIAFNKWDRAEDADAQLRDLRLEADRLIAQVRGMPTVPVSGLAGRGLDNLMKAVFKTYERWNRRVSTGELNRWFAELLEHHQPPAVAGRRIRLRYITQVSSRPPTFVCFCSRPEALPESYKRYLVNGLRETFDLEGIPVRLLLRKQENPYDKS</sequence>
<evidence type="ECO:0000256" key="3">
    <source>
        <dbReference type="ARBA" id="ARBA00022517"/>
    </source>
</evidence>
<evidence type="ECO:0000256" key="8">
    <source>
        <dbReference type="HAMAP-Rule" id="MF_00195"/>
    </source>
</evidence>
<feature type="binding site" evidence="8">
    <location>
        <begin position="13"/>
        <end position="20"/>
    </location>
    <ligand>
        <name>GTP</name>
        <dbReference type="ChEBI" id="CHEBI:37565"/>
        <label>1</label>
    </ligand>
</feature>
<dbReference type="FunFam" id="3.40.50.300:FF:000057">
    <property type="entry name" value="GTPase Der"/>
    <property type="match status" value="1"/>
</dbReference>
<dbReference type="InterPro" id="IPR032859">
    <property type="entry name" value="KH_dom-like"/>
</dbReference>
<keyword evidence="6 8" id="KW-0342">GTP-binding</keyword>
<dbReference type="GO" id="GO:0042254">
    <property type="term" value="P:ribosome biogenesis"/>
    <property type="evidence" value="ECO:0007669"/>
    <property type="project" value="UniProtKB-KW"/>
</dbReference>
<keyword evidence="4 10" id="KW-0677">Repeat</keyword>
<gene>
    <name evidence="8" type="primary">der</name>
    <name evidence="13" type="ORF">N177_3681</name>
</gene>
<dbReference type="InterPro" id="IPR005225">
    <property type="entry name" value="Small_GTP-bd"/>
</dbReference>
<dbReference type="GO" id="GO:0005525">
    <property type="term" value="F:GTP binding"/>
    <property type="evidence" value="ECO:0007669"/>
    <property type="project" value="UniProtKB-UniRule"/>
</dbReference>
<dbReference type="Gene3D" id="3.40.50.300">
    <property type="entry name" value="P-loop containing nucleotide triphosphate hydrolases"/>
    <property type="match status" value="2"/>
</dbReference>